<dbReference type="Proteomes" id="UP000195024">
    <property type="component" value="Unassembled WGS sequence"/>
</dbReference>
<gene>
    <name evidence="1" type="ORF">A5802_000112</name>
</gene>
<accession>A0A242KX11</accession>
<sequence length="241" mass="26275">MTKKFKTSESRKKLLQVLMTAGMLTAPLINTGVISADTINSNTVSSATNYTSPKVNPYYVGVSSHIKGTATPGSTLYISKTSDFKESKKTVMANYSTGEFSISDTYFYNWNIKPGDNIYVRCGDASGSTFSQSTVVKANYKTPLISRAILNGNTGAILYNDSIDGSAYPNSNVYVSTSENFNDYITVRANEYGTFSVSPTDLHKLDGYKEECQVYLKSADTFTSNLMSLTTSIPVIPVNNN</sequence>
<evidence type="ECO:0000313" key="1">
    <source>
        <dbReference type="EMBL" id="OTP26401.1"/>
    </source>
</evidence>
<protein>
    <submittedName>
        <fullName evidence="1">Uncharacterized protein</fullName>
    </submittedName>
</protein>
<dbReference type="RefSeq" id="WP_086334350.1">
    <property type="nucleotide sequence ID" value="NZ_NGMS01000001.1"/>
</dbReference>
<comment type="caution">
    <text evidence="1">The sequence shown here is derived from an EMBL/GenBank/DDBJ whole genome shotgun (WGS) entry which is preliminary data.</text>
</comment>
<dbReference type="EMBL" id="NGMS01000001">
    <property type="protein sequence ID" value="OTP26401.1"/>
    <property type="molecule type" value="Genomic_DNA"/>
</dbReference>
<reference evidence="1 2" key="1">
    <citation type="submission" date="2017-05" db="EMBL/GenBank/DDBJ databases">
        <title>The Genome Sequence of Enterococcus mundtii 6B1_DIV0119.</title>
        <authorList>
            <consortium name="The Broad Institute Genomics Platform"/>
            <consortium name="The Broad Institute Genomic Center for Infectious Diseases"/>
            <person name="Earl A."/>
            <person name="Manson A."/>
            <person name="Schwartman J."/>
            <person name="Gilmore M."/>
            <person name="Abouelleil A."/>
            <person name="Cao P."/>
            <person name="Chapman S."/>
            <person name="Cusick C."/>
            <person name="Shea T."/>
            <person name="Young S."/>
            <person name="Neafsey D."/>
            <person name="Nusbaum C."/>
            <person name="Birren B."/>
        </authorList>
    </citation>
    <scope>NUCLEOTIDE SEQUENCE [LARGE SCALE GENOMIC DNA]</scope>
    <source>
        <strain evidence="1 2">6B1_DIV0119</strain>
    </source>
</reference>
<evidence type="ECO:0000313" key="2">
    <source>
        <dbReference type="Proteomes" id="UP000195024"/>
    </source>
</evidence>
<organism evidence="1 2">
    <name type="scientific">Enterococcus mundtii</name>
    <dbReference type="NCBI Taxonomy" id="53346"/>
    <lineage>
        <taxon>Bacteria</taxon>
        <taxon>Bacillati</taxon>
        <taxon>Bacillota</taxon>
        <taxon>Bacilli</taxon>
        <taxon>Lactobacillales</taxon>
        <taxon>Enterococcaceae</taxon>
        <taxon>Enterococcus</taxon>
    </lineage>
</organism>
<dbReference type="AlphaFoldDB" id="A0A242KX11"/>
<name>A0A242KX11_ENTMU</name>
<proteinExistence type="predicted"/>